<organism evidence="1 2">
    <name type="scientific">Arctium lappa</name>
    <name type="common">Greater burdock</name>
    <name type="synonym">Lappa major</name>
    <dbReference type="NCBI Taxonomy" id="4217"/>
    <lineage>
        <taxon>Eukaryota</taxon>
        <taxon>Viridiplantae</taxon>
        <taxon>Streptophyta</taxon>
        <taxon>Embryophyta</taxon>
        <taxon>Tracheophyta</taxon>
        <taxon>Spermatophyta</taxon>
        <taxon>Magnoliopsida</taxon>
        <taxon>eudicotyledons</taxon>
        <taxon>Gunneridae</taxon>
        <taxon>Pentapetalae</taxon>
        <taxon>asterids</taxon>
        <taxon>campanulids</taxon>
        <taxon>Asterales</taxon>
        <taxon>Asteraceae</taxon>
        <taxon>Carduoideae</taxon>
        <taxon>Cardueae</taxon>
        <taxon>Arctiinae</taxon>
        <taxon>Arctium</taxon>
    </lineage>
</organism>
<name>A0ACB8Y4L6_ARCLA</name>
<keyword evidence="2" id="KW-1185">Reference proteome</keyword>
<evidence type="ECO:0000313" key="2">
    <source>
        <dbReference type="Proteomes" id="UP001055879"/>
    </source>
</evidence>
<evidence type="ECO:0000313" key="1">
    <source>
        <dbReference type="EMBL" id="KAI3678496.1"/>
    </source>
</evidence>
<gene>
    <name evidence="1" type="ORF">L6452_37791</name>
</gene>
<dbReference type="Proteomes" id="UP001055879">
    <property type="component" value="Linkage Group LG14"/>
</dbReference>
<reference evidence="1 2" key="2">
    <citation type="journal article" date="2022" name="Mol. Ecol. Resour.">
        <title>The genomes of chicory, endive, great burdock and yacon provide insights into Asteraceae paleo-polyploidization history and plant inulin production.</title>
        <authorList>
            <person name="Fan W."/>
            <person name="Wang S."/>
            <person name="Wang H."/>
            <person name="Wang A."/>
            <person name="Jiang F."/>
            <person name="Liu H."/>
            <person name="Zhao H."/>
            <person name="Xu D."/>
            <person name="Zhang Y."/>
        </authorList>
    </citation>
    <scope>NUCLEOTIDE SEQUENCE [LARGE SCALE GENOMIC DNA]</scope>
    <source>
        <strain evidence="2">cv. Niubang</strain>
    </source>
</reference>
<sequence>MELDFNGIRSPPNFIKIVLRHNFVSRYFCIAVFSIIGQTLSPHFPLFFFLSSIFSNIQVRVFGICNH</sequence>
<reference evidence="2" key="1">
    <citation type="journal article" date="2022" name="Mol. Ecol. Resour.">
        <title>The genomes of chicory, endive, great burdock and yacon provide insights into Asteraceae palaeo-polyploidization history and plant inulin production.</title>
        <authorList>
            <person name="Fan W."/>
            <person name="Wang S."/>
            <person name="Wang H."/>
            <person name="Wang A."/>
            <person name="Jiang F."/>
            <person name="Liu H."/>
            <person name="Zhao H."/>
            <person name="Xu D."/>
            <person name="Zhang Y."/>
        </authorList>
    </citation>
    <scope>NUCLEOTIDE SEQUENCE [LARGE SCALE GENOMIC DNA]</scope>
    <source>
        <strain evidence="2">cv. Niubang</strain>
    </source>
</reference>
<dbReference type="EMBL" id="CM042060">
    <property type="protein sequence ID" value="KAI3678496.1"/>
    <property type="molecule type" value="Genomic_DNA"/>
</dbReference>
<accession>A0ACB8Y4L6</accession>
<proteinExistence type="predicted"/>
<comment type="caution">
    <text evidence="1">The sequence shown here is derived from an EMBL/GenBank/DDBJ whole genome shotgun (WGS) entry which is preliminary data.</text>
</comment>
<protein>
    <submittedName>
        <fullName evidence="1">Uncharacterized protein</fullName>
    </submittedName>
</protein>